<comment type="caution">
    <text evidence="1">The sequence shown here is derived from an EMBL/GenBank/DDBJ whole genome shotgun (WGS) entry which is preliminary data.</text>
</comment>
<protein>
    <submittedName>
        <fullName evidence="1">Uncharacterized protein</fullName>
    </submittedName>
</protein>
<evidence type="ECO:0000313" key="1">
    <source>
        <dbReference type="EMBL" id="RWS18075.1"/>
    </source>
</evidence>
<dbReference type="AlphaFoldDB" id="A0A443RS42"/>
<reference evidence="1 2" key="1">
    <citation type="journal article" date="2018" name="Gigascience">
        <title>Genomes of trombidid mites reveal novel predicted allergens and laterally-transferred genes associated with secondary metabolism.</title>
        <authorList>
            <person name="Dong X."/>
            <person name="Chaisiri K."/>
            <person name="Xia D."/>
            <person name="Armstrong S.D."/>
            <person name="Fang Y."/>
            <person name="Donnelly M.J."/>
            <person name="Kadowaki T."/>
            <person name="McGarry J.W."/>
            <person name="Darby A.C."/>
            <person name="Makepeace B.L."/>
        </authorList>
    </citation>
    <scope>NUCLEOTIDE SEQUENCE [LARGE SCALE GENOMIC DNA]</scope>
    <source>
        <strain evidence="1">UoL-UT</strain>
    </source>
</reference>
<organism evidence="1 2">
    <name type="scientific">Leptotrombidium deliense</name>
    <dbReference type="NCBI Taxonomy" id="299467"/>
    <lineage>
        <taxon>Eukaryota</taxon>
        <taxon>Metazoa</taxon>
        <taxon>Ecdysozoa</taxon>
        <taxon>Arthropoda</taxon>
        <taxon>Chelicerata</taxon>
        <taxon>Arachnida</taxon>
        <taxon>Acari</taxon>
        <taxon>Acariformes</taxon>
        <taxon>Trombidiformes</taxon>
        <taxon>Prostigmata</taxon>
        <taxon>Anystina</taxon>
        <taxon>Parasitengona</taxon>
        <taxon>Trombiculoidea</taxon>
        <taxon>Trombiculidae</taxon>
        <taxon>Leptotrombidium</taxon>
    </lineage>
</organism>
<name>A0A443RS42_9ACAR</name>
<feature type="non-terminal residue" evidence="1">
    <location>
        <position position="148"/>
    </location>
</feature>
<dbReference type="SUPFAM" id="SSF140996">
    <property type="entry name" value="Hermes dimerisation domain"/>
    <property type="match status" value="1"/>
</dbReference>
<sequence length="148" mass="16896">NEDAKKLLENCINDKDPRVQLETRKYIGESNTLDLLVIKQKGNTTGLHRHQKACKKKKVQKIQRQTVMEKYITTVSEDAKKELSEAAALAISVEMRPISFVYSDPMKYLLQTAINIGVQYGALDINNRPLMTLHIRDIAQITRLEVSK</sequence>
<gene>
    <name evidence="1" type="ORF">B4U80_14691</name>
</gene>
<dbReference type="VEuPathDB" id="VectorBase:LDEU013965"/>
<dbReference type="Gene3D" id="1.10.10.1070">
    <property type="entry name" value="Zinc finger, BED domain-containing"/>
    <property type="match status" value="1"/>
</dbReference>
<evidence type="ECO:0000313" key="2">
    <source>
        <dbReference type="Proteomes" id="UP000288716"/>
    </source>
</evidence>
<dbReference type="Proteomes" id="UP000288716">
    <property type="component" value="Unassembled WGS sequence"/>
</dbReference>
<feature type="non-terminal residue" evidence="1">
    <location>
        <position position="1"/>
    </location>
</feature>
<dbReference type="EMBL" id="NCKV01046601">
    <property type="protein sequence ID" value="RWS18075.1"/>
    <property type="molecule type" value="Genomic_DNA"/>
</dbReference>
<accession>A0A443RS42</accession>
<keyword evidence="2" id="KW-1185">Reference proteome</keyword>
<proteinExistence type="predicted"/>